<reference evidence="1 2" key="1">
    <citation type="journal article" date="2018" name="Sci. Rep.">
        <title>Genomic signatures of local adaptation to the degree of environmental predictability in rotifers.</title>
        <authorList>
            <person name="Franch-Gras L."/>
            <person name="Hahn C."/>
            <person name="Garcia-Roger E.M."/>
            <person name="Carmona M.J."/>
            <person name="Serra M."/>
            <person name="Gomez A."/>
        </authorList>
    </citation>
    <scope>NUCLEOTIDE SEQUENCE [LARGE SCALE GENOMIC DNA]</scope>
    <source>
        <strain evidence="1">HYR1</strain>
    </source>
</reference>
<protein>
    <submittedName>
        <fullName evidence="1">Uncharacterized protein</fullName>
    </submittedName>
</protein>
<dbReference type="Proteomes" id="UP000276133">
    <property type="component" value="Unassembled WGS sequence"/>
</dbReference>
<sequence length="94" mass="11499">MKFMFNVLKFAVYFTVSFLLSRHHRGKFLVVTYFVKSKVLFDHFEHQKLMTNFKLPTCSWWYKGCFSCYNLQNMLCIKEKKQYSGKMIYRQHCV</sequence>
<accession>A0A3M7RZ29</accession>
<comment type="caution">
    <text evidence="1">The sequence shown here is derived from an EMBL/GenBank/DDBJ whole genome shotgun (WGS) entry which is preliminary data.</text>
</comment>
<dbReference type="AlphaFoldDB" id="A0A3M7RZ29"/>
<name>A0A3M7RZ29_BRAPC</name>
<proteinExistence type="predicted"/>
<gene>
    <name evidence="1" type="ORF">BpHYR1_027505</name>
</gene>
<organism evidence="1 2">
    <name type="scientific">Brachionus plicatilis</name>
    <name type="common">Marine rotifer</name>
    <name type="synonym">Brachionus muelleri</name>
    <dbReference type="NCBI Taxonomy" id="10195"/>
    <lineage>
        <taxon>Eukaryota</taxon>
        <taxon>Metazoa</taxon>
        <taxon>Spiralia</taxon>
        <taxon>Gnathifera</taxon>
        <taxon>Rotifera</taxon>
        <taxon>Eurotatoria</taxon>
        <taxon>Monogononta</taxon>
        <taxon>Pseudotrocha</taxon>
        <taxon>Ploima</taxon>
        <taxon>Brachionidae</taxon>
        <taxon>Brachionus</taxon>
    </lineage>
</organism>
<evidence type="ECO:0000313" key="1">
    <source>
        <dbReference type="EMBL" id="RNA28605.1"/>
    </source>
</evidence>
<dbReference type="EMBL" id="REGN01002362">
    <property type="protein sequence ID" value="RNA28605.1"/>
    <property type="molecule type" value="Genomic_DNA"/>
</dbReference>
<keyword evidence="2" id="KW-1185">Reference proteome</keyword>
<evidence type="ECO:0000313" key="2">
    <source>
        <dbReference type="Proteomes" id="UP000276133"/>
    </source>
</evidence>